<dbReference type="EMBL" id="AUZZ01011454">
    <property type="protein sequence ID" value="EQD26138.1"/>
    <property type="molecule type" value="Genomic_DNA"/>
</dbReference>
<feature type="non-terminal residue" evidence="1">
    <location>
        <position position="161"/>
    </location>
</feature>
<feature type="non-terminal residue" evidence="1">
    <location>
        <position position="1"/>
    </location>
</feature>
<protein>
    <submittedName>
        <fullName evidence="1">Uncharacterized protein</fullName>
    </submittedName>
</protein>
<dbReference type="AlphaFoldDB" id="T0XZ17"/>
<comment type="caution">
    <text evidence="1">The sequence shown here is derived from an EMBL/GenBank/DDBJ whole genome shotgun (WGS) entry which is preliminary data.</text>
</comment>
<reference evidence="1" key="2">
    <citation type="journal article" date="2014" name="ISME J.">
        <title>Microbial stratification in low pH oxic and suboxic macroscopic growths along an acid mine drainage.</title>
        <authorList>
            <person name="Mendez-Garcia C."/>
            <person name="Mesa V."/>
            <person name="Sprenger R.R."/>
            <person name="Richter M."/>
            <person name="Diez M.S."/>
            <person name="Solano J."/>
            <person name="Bargiela R."/>
            <person name="Golyshina O.V."/>
            <person name="Manteca A."/>
            <person name="Ramos J.L."/>
            <person name="Gallego J.R."/>
            <person name="Llorente I."/>
            <person name="Martins Dos Santos V.A."/>
            <person name="Jensen O.N."/>
            <person name="Pelaez A.I."/>
            <person name="Sanchez J."/>
            <person name="Ferrer M."/>
        </authorList>
    </citation>
    <scope>NUCLEOTIDE SEQUENCE</scope>
</reference>
<proteinExistence type="predicted"/>
<organism evidence="1">
    <name type="scientific">mine drainage metagenome</name>
    <dbReference type="NCBI Taxonomy" id="410659"/>
    <lineage>
        <taxon>unclassified sequences</taxon>
        <taxon>metagenomes</taxon>
        <taxon>ecological metagenomes</taxon>
    </lineage>
</organism>
<sequence>CAHATCWSILRHYSERYSVHREYLTHDITMMAQQFDPGGLVPSKGLEISNAERVFQAAGTYPYVVTKIDANRPDPSFYRQLIAYVESGFPLFAAMHRREHAMAVVGCEWKASGAAVPGGLRYAWEELTALIAVDDNHLPYLPVAYSSVGLALPIRPRTSTR</sequence>
<reference evidence="1" key="1">
    <citation type="submission" date="2013-08" db="EMBL/GenBank/DDBJ databases">
        <authorList>
            <person name="Mendez C."/>
            <person name="Richter M."/>
            <person name="Ferrer M."/>
            <person name="Sanchez J."/>
        </authorList>
    </citation>
    <scope>NUCLEOTIDE SEQUENCE</scope>
</reference>
<name>T0XZ17_9ZZZZ</name>
<accession>T0XZ17</accession>
<evidence type="ECO:0000313" key="1">
    <source>
        <dbReference type="EMBL" id="EQD26138.1"/>
    </source>
</evidence>
<gene>
    <name evidence="1" type="ORF">B2A_15759</name>
</gene>